<dbReference type="Gene3D" id="3.40.50.1000">
    <property type="entry name" value="HAD superfamily/HAD-like"/>
    <property type="match status" value="1"/>
</dbReference>
<keyword evidence="1" id="KW-0653">Protein transport</keyword>
<sequence>MVAWSIALPALAATAWILIGSLLSVLAPGLLLSLGRHAAAARAHQGAGAKGIAAGCGEPERAAADAQGAKLRRKEEANPGGEDECGVGAYRGAGAISAFLGTPELADEEEEEEGGLEAPPGCVSMTRHTSVPHERPRFQSHPVPRELDLFMDAPSNLTVVLDLDETLVRSYSQDNVPVHLELARELIKLEVDCVGRSGATKVVSFLRPGLFEFLARVSRLANVYVYTAGDADYARPLIRVLDCEGRFFKGAFYREATVATSLHDHVKDLEMLGADLTSTVLVDNNPYSFLLQPDNGLLCESFFGEPEDTHLLDVVLPTLQLLARVSDVRPILRRRYNLAGWCQALEGWCD</sequence>
<keyword evidence="5" id="KW-1185">Reference proteome</keyword>
<dbReference type="PANTHER" id="PTHR12210">
    <property type="entry name" value="DULLARD PROTEIN PHOSPHATASE"/>
    <property type="match status" value="1"/>
</dbReference>
<comment type="caution">
    <text evidence="4">The sequence shown here is derived from an EMBL/GenBank/DDBJ whole genome shotgun (WGS) entry which is preliminary data.</text>
</comment>
<proteinExistence type="inferred from homology"/>
<keyword evidence="1" id="KW-0811">Translocation</keyword>
<evidence type="ECO:0000256" key="2">
    <source>
        <dbReference type="SAM" id="MobiDB-lite"/>
    </source>
</evidence>
<comment type="subcellular location">
    <subcellularLocation>
        <location evidence="1">Mitochondrion inner membrane</location>
        <topology evidence="1">Single-pass membrane protein</topology>
    </subcellularLocation>
</comment>
<gene>
    <name evidence="4" type="ORF">OSTQU699_LOCUS387</name>
</gene>
<dbReference type="GO" id="GO:0005744">
    <property type="term" value="C:TIM23 mitochondrial import inner membrane translocase complex"/>
    <property type="evidence" value="ECO:0007669"/>
    <property type="project" value="UniProtKB-UniRule"/>
</dbReference>
<dbReference type="SMART" id="SM00577">
    <property type="entry name" value="CPDc"/>
    <property type="match status" value="1"/>
</dbReference>
<dbReference type="CDD" id="cd07521">
    <property type="entry name" value="HAD_FCP1-like"/>
    <property type="match status" value="1"/>
</dbReference>
<organism evidence="4 5">
    <name type="scientific">Ostreobium quekettii</name>
    <dbReference type="NCBI Taxonomy" id="121088"/>
    <lineage>
        <taxon>Eukaryota</taxon>
        <taxon>Viridiplantae</taxon>
        <taxon>Chlorophyta</taxon>
        <taxon>core chlorophytes</taxon>
        <taxon>Ulvophyceae</taxon>
        <taxon>TCBD clade</taxon>
        <taxon>Bryopsidales</taxon>
        <taxon>Ostreobineae</taxon>
        <taxon>Ostreobiaceae</taxon>
        <taxon>Ostreobium</taxon>
    </lineage>
</organism>
<keyword evidence="1" id="KW-1133">Transmembrane helix</keyword>
<keyword evidence="1" id="KW-0812">Transmembrane</keyword>
<evidence type="ECO:0000313" key="4">
    <source>
        <dbReference type="EMBL" id="CAD7695026.1"/>
    </source>
</evidence>
<dbReference type="OrthoDB" id="277011at2759"/>
<dbReference type="PROSITE" id="PS50969">
    <property type="entry name" value="FCP1"/>
    <property type="match status" value="1"/>
</dbReference>
<feature type="compositionally biased region" description="Acidic residues" evidence="2">
    <location>
        <begin position="105"/>
        <end position="115"/>
    </location>
</feature>
<keyword evidence="1" id="KW-0809">Transit peptide</keyword>
<reference evidence="4" key="1">
    <citation type="submission" date="2020-12" db="EMBL/GenBank/DDBJ databases">
        <authorList>
            <person name="Iha C."/>
        </authorList>
    </citation>
    <scope>NUCLEOTIDE SEQUENCE</scope>
</reference>
<evidence type="ECO:0000256" key="1">
    <source>
        <dbReference type="RuleBase" id="RU365079"/>
    </source>
</evidence>
<feature type="compositionally biased region" description="Basic and acidic residues" evidence="2">
    <location>
        <begin position="131"/>
        <end position="140"/>
    </location>
</feature>
<feature type="domain" description="FCP1 homology" evidence="3">
    <location>
        <begin position="152"/>
        <end position="322"/>
    </location>
</feature>
<feature type="region of interest" description="Disordered" evidence="2">
    <location>
        <begin position="105"/>
        <end position="140"/>
    </location>
</feature>
<dbReference type="Pfam" id="PF03031">
    <property type="entry name" value="NIF"/>
    <property type="match status" value="1"/>
</dbReference>
<comment type="function">
    <text evidence="1">Essential component of the TIM23 complex, a complex that mediates the translocation of transit peptide-containing proteins across the mitochondrial inner membrane.</text>
</comment>
<dbReference type="SUPFAM" id="SSF56784">
    <property type="entry name" value="HAD-like"/>
    <property type="match status" value="1"/>
</dbReference>
<dbReference type="EMBL" id="CAJHUC010000296">
    <property type="protein sequence ID" value="CAD7695026.1"/>
    <property type="molecule type" value="Genomic_DNA"/>
</dbReference>
<evidence type="ECO:0000259" key="3">
    <source>
        <dbReference type="PROSITE" id="PS50969"/>
    </source>
</evidence>
<name>A0A8S1IK51_9CHLO</name>
<dbReference type="Proteomes" id="UP000708148">
    <property type="component" value="Unassembled WGS sequence"/>
</dbReference>
<feature type="transmembrane region" description="Helical" evidence="1">
    <location>
        <begin position="6"/>
        <end position="32"/>
    </location>
</feature>
<dbReference type="InterPro" id="IPR036412">
    <property type="entry name" value="HAD-like_sf"/>
</dbReference>
<evidence type="ECO:0000313" key="5">
    <source>
        <dbReference type="Proteomes" id="UP000708148"/>
    </source>
</evidence>
<dbReference type="InterPro" id="IPR023214">
    <property type="entry name" value="HAD_sf"/>
</dbReference>
<accession>A0A8S1IK51</accession>
<dbReference type="InterPro" id="IPR050365">
    <property type="entry name" value="TIM50"/>
</dbReference>
<keyword evidence="1" id="KW-0472">Membrane</keyword>
<protein>
    <recommendedName>
        <fullName evidence="1">Mitochondrial import inner membrane translocase subunit TIM50</fullName>
    </recommendedName>
</protein>
<keyword evidence="1" id="KW-0813">Transport</keyword>
<dbReference type="InterPro" id="IPR004274">
    <property type="entry name" value="FCP1_dom"/>
</dbReference>
<comment type="subunit">
    <text evidence="1">Component of the TIM23 complex.</text>
</comment>
<dbReference type="GO" id="GO:0015031">
    <property type="term" value="P:protein transport"/>
    <property type="evidence" value="ECO:0007669"/>
    <property type="project" value="UniProtKB-KW"/>
</dbReference>
<keyword evidence="1" id="KW-0496">Mitochondrion</keyword>
<dbReference type="AlphaFoldDB" id="A0A8S1IK51"/>
<comment type="similarity">
    <text evidence="1">Belongs to the TIM50 family.</text>
</comment>